<proteinExistence type="predicted"/>
<name>A0A918HRG0_9ACTN</name>
<comment type="caution">
    <text evidence="1">The sequence shown here is derived from an EMBL/GenBank/DDBJ whole genome shotgun (WGS) entry which is preliminary data.</text>
</comment>
<dbReference type="AlphaFoldDB" id="A0A918HRG0"/>
<reference evidence="1" key="1">
    <citation type="journal article" date="2014" name="Int. J. Syst. Evol. Microbiol.">
        <title>Complete genome sequence of Corynebacterium casei LMG S-19264T (=DSM 44701T), isolated from a smear-ripened cheese.</title>
        <authorList>
            <consortium name="US DOE Joint Genome Institute (JGI-PGF)"/>
            <person name="Walter F."/>
            <person name="Albersmeier A."/>
            <person name="Kalinowski J."/>
            <person name="Ruckert C."/>
        </authorList>
    </citation>
    <scope>NUCLEOTIDE SEQUENCE</scope>
    <source>
        <strain evidence="1">JCM 4125</strain>
    </source>
</reference>
<evidence type="ECO:0000313" key="1">
    <source>
        <dbReference type="EMBL" id="GGT98947.1"/>
    </source>
</evidence>
<reference evidence="1" key="2">
    <citation type="submission" date="2020-09" db="EMBL/GenBank/DDBJ databases">
        <authorList>
            <person name="Sun Q."/>
            <person name="Ohkuma M."/>
        </authorList>
    </citation>
    <scope>NUCLEOTIDE SEQUENCE</scope>
    <source>
        <strain evidence="1">JCM 4125</strain>
    </source>
</reference>
<gene>
    <name evidence="1" type="ORF">GCM10010226_90180</name>
</gene>
<accession>A0A918HRG0</accession>
<evidence type="ECO:0000313" key="2">
    <source>
        <dbReference type="Proteomes" id="UP000646776"/>
    </source>
</evidence>
<organism evidence="1 2">
    <name type="scientific">Streptomyces phaeofaciens</name>
    <dbReference type="NCBI Taxonomy" id="68254"/>
    <lineage>
        <taxon>Bacteria</taxon>
        <taxon>Bacillati</taxon>
        <taxon>Actinomycetota</taxon>
        <taxon>Actinomycetes</taxon>
        <taxon>Kitasatosporales</taxon>
        <taxon>Streptomycetaceae</taxon>
        <taxon>Streptomyces</taxon>
    </lineage>
</organism>
<keyword evidence="2" id="KW-1185">Reference proteome</keyword>
<dbReference type="EMBL" id="BMSA01000059">
    <property type="protein sequence ID" value="GGT98947.1"/>
    <property type="molecule type" value="Genomic_DNA"/>
</dbReference>
<protein>
    <submittedName>
        <fullName evidence="1">Uncharacterized protein</fullName>
    </submittedName>
</protein>
<dbReference type="Proteomes" id="UP000646776">
    <property type="component" value="Unassembled WGS sequence"/>
</dbReference>
<sequence length="281" mass="31032">MVCGVKQQTSQKPVASPAETREALLERAARDFAPIRRAFVQKKRDEADRSSRLAEFVTNGDVRGLRAYLFIVAVTSAETAESGWSTTLPGGVWARAFGTTENATPASARTAVTKVLKRLEERRLITYERPKGTWDIQVTLLREDGSLDPYTRPGNQNSDAYLKIPFELWRTGLIDKLSLPALAMLLTASCEPAFFELPTERMKEWYGWSPDTAERGFRELAKEGVLQVHKAYITAPLSPTGTAEVNRYVLLDPFIARPARKKAASTENAIEASGGAEAIGL</sequence>